<dbReference type="NCBIfam" id="NF003843">
    <property type="entry name" value="PRK05422.1"/>
    <property type="match status" value="1"/>
</dbReference>
<comment type="caution">
    <text evidence="5">The sequence shown here is derived from an EMBL/GenBank/DDBJ whole genome shotgun (WGS) entry which is preliminary data.</text>
</comment>
<dbReference type="GO" id="GO:0070929">
    <property type="term" value="P:trans-translation"/>
    <property type="evidence" value="ECO:0007669"/>
    <property type="project" value="UniProtKB-UniRule"/>
</dbReference>
<dbReference type="SUPFAM" id="SSF74982">
    <property type="entry name" value="Small protein B (SmpB)"/>
    <property type="match status" value="1"/>
</dbReference>
<dbReference type="Pfam" id="PF01668">
    <property type="entry name" value="SmpB"/>
    <property type="match status" value="1"/>
</dbReference>
<dbReference type="Gene3D" id="2.40.280.10">
    <property type="match status" value="1"/>
</dbReference>
<keyword evidence="2 3" id="KW-0694">RNA-binding</keyword>
<dbReference type="GO" id="GO:0003723">
    <property type="term" value="F:RNA binding"/>
    <property type="evidence" value="ECO:0007669"/>
    <property type="project" value="UniProtKB-UniRule"/>
</dbReference>
<dbReference type="InterPro" id="IPR020081">
    <property type="entry name" value="SsrA-bd_prot_CS"/>
</dbReference>
<gene>
    <name evidence="3 5" type="primary">smpB</name>
    <name evidence="5" type="ORF">HYY65_14255</name>
</gene>
<comment type="function">
    <text evidence="3">Required for rescue of stalled ribosomes mediated by trans-translation. Binds to transfer-messenger RNA (tmRNA), required for stable association of tmRNA with ribosomes. tmRNA and SmpB together mimic tRNA shape, replacing the anticodon stem-loop with SmpB. tmRNA is encoded by the ssrA gene; the 2 termini fold to resemble tRNA(Ala) and it encodes a 'tag peptide', a short internal open reading frame. During trans-translation Ala-aminoacylated tmRNA acts like a tRNA, entering the A-site of stalled ribosomes, displacing the stalled mRNA. The ribosome then switches to translate the ORF on the tmRNA; the nascent peptide is terminated with the 'tag peptide' encoded by the tmRNA and targeted for degradation. The ribosome is freed to recommence translation, which seems to be the essential function of trans-translation.</text>
</comment>
<dbReference type="InterPro" id="IPR000037">
    <property type="entry name" value="SsrA-bd_prot"/>
</dbReference>
<dbReference type="GO" id="GO:0070930">
    <property type="term" value="P:trans-translation-dependent protein tagging"/>
    <property type="evidence" value="ECO:0007669"/>
    <property type="project" value="TreeGrafter"/>
</dbReference>
<proteinExistence type="inferred from homology"/>
<dbReference type="CDD" id="cd09294">
    <property type="entry name" value="SmpB"/>
    <property type="match status" value="1"/>
</dbReference>
<evidence type="ECO:0000313" key="6">
    <source>
        <dbReference type="Proteomes" id="UP000741360"/>
    </source>
</evidence>
<organism evidence="5 6">
    <name type="scientific">Tectimicrobiota bacterium</name>
    <dbReference type="NCBI Taxonomy" id="2528274"/>
    <lineage>
        <taxon>Bacteria</taxon>
        <taxon>Pseudomonadati</taxon>
        <taxon>Nitrospinota/Tectimicrobiota group</taxon>
        <taxon>Candidatus Tectimicrobiota</taxon>
    </lineage>
</organism>
<dbReference type="NCBIfam" id="TIGR00086">
    <property type="entry name" value="smpB"/>
    <property type="match status" value="1"/>
</dbReference>
<evidence type="ECO:0000256" key="4">
    <source>
        <dbReference type="SAM" id="MobiDB-lite"/>
    </source>
</evidence>
<accession>A0A932GSS0</accession>
<sequence length="154" mass="17999">MAGEKIICTNRRAHHDYFIEEVFEAGLALKGTEVKSLREGKANLKDSYAEVVDGEVYLQHCHISPYSAGNQFNHEPLRSRKLLLHKREIKKLYGGATLKGYTLIPLRLFFVRGRAKVEIALARGKKQYDRREDVKRREADREVERAFRDRKKRE</sequence>
<dbReference type="GO" id="GO:0005829">
    <property type="term" value="C:cytosol"/>
    <property type="evidence" value="ECO:0007669"/>
    <property type="project" value="TreeGrafter"/>
</dbReference>
<comment type="similarity">
    <text evidence="3">Belongs to the SmpB family.</text>
</comment>
<feature type="region of interest" description="Disordered" evidence="4">
    <location>
        <begin position="127"/>
        <end position="154"/>
    </location>
</feature>
<name>A0A932GSS0_UNCTE</name>
<dbReference type="EMBL" id="JACPSX010000272">
    <property type="protein sequence ID" value="MBI3016187.1"/>
    <property type="molecule type" value="Genomic_DNA"/>
</dbReference>
<comment type="subcellular location">
    <subcellularLocation>
        <location evidence="3">Cytoplasm</location>
    </subcellularLocation>
    <text evidence="3">The tmRNA-SmpB complex associates with stalled 70S ribosomes.</text>
</comment>
<evidence type="ECO:0000313" key="5">
    <source>
        <dbReference type="EMBL" id="MBI3016187.1"/>
    </source>
</evidence>
<dbReference type="PANTHER" id="PTHR30308:SF2">
    <property type="entry name" value="SSRA-BINDING PROTEIN"/>
    <property type="match status" value="1"/>
</dbReference>
<reference evidence="5" key="1">
    <citation type="submission" date="2020-07" db="EMBL/GenBank/DDBJ databases">
        <title>Huge and variable diversity of episymbiotic CPR bacteria and DPANN archaea in groundwater ecosystems.</title>
        <authorList>
            <person name="He C.Y."/>
            <person name="Keren R."/>
            <person name="Whittaker M."/>
            <person name="Farag I.F."/>
            <person name="Doudna J."/>
            <person name="Cate J.H.D."/>
            <person name="Banfield J.F."/>
        </authorList>
    </citation>
    <scope>NUCLEOTIDE SEQUENCE</scope>
    <source>
        <strain evidence="5">NC_groundwater_717_Ag_S-0.2um_59_8</strain>
    </source>
</reference>
<keyword evidence="1 3" id="KW-0963">Cytoplasm</keyword>
<feature type="compositionally biased region" description="Basic and acidic residues" evidence="4">
    <location>
        <begin position="127"/>
        <end position="147"/>
    </location>
</feature>
<dbReference type="PANTHER" id="PTHR30308">
    <property type="entry name" value="TMRNA-BINDING COMPONENT OF TRANS-TRANSLATION TAGGING COMPLEX"/>
    <property type="match status" value="1"/>
</dbReference>
<evidence type="ECO:0000256" key="2">
    <source>
        <dbReference type="ARBA" id="ARBA00022884"/>
    </source>
</evidence>
<dbReference type="HAMAP" id="MF_00023">
    <property type="entry name" value="SmpB"/>
    <property type="match status" value="1"/>
</dbReference>
<evidence type="ECO:0000256" key="3">
    <source>
        <dbReference type="HAMAP-Rule" id="MF_00023"/>
    </source>
</evidence>
<evidence type="ECO:0000256" key="1">
    <source>
        <dbReference type="ARBA" id="ARBA00022490"/>
    </source>
</evidence>
<dbReference type="Proteomes" id="UP000741360">
    <property type="component" value="Unassembled WGS sequence"/>
</dbReference>
<dbReference type="PROSITE" id="PS01317">
    <property type="entry name" value="SSRP"/>
    <property type="match status" value="1"/>
</dbReference>
<dbReference type="InterPro" id="IPR023620">
    <property type="entry name" value="SmpB"/>
</dbReference>
<dbReference type="AlphaFoldDB" id="A0A932GSS0"/>
<protein>
    <recommendedName>
        <fullName evidence="3">SsrA-binding protein</fullName>
    </recommendedName>
    <alternativeName>
        <fullName evidence="3">Small protein B</fullName>
    </alternativeName>
</protein>